<feature type="transmembrane region" description="Helical" evidence="9">
    <location>
        <begin position="191"/>
        <end position="210"/>
    </location>
</feature>
<sequence length="285" mass="29392">MIIDLLFQGATLGALYGLIGAGLALNFGILKVVNLAHGEFITLGAFMAVGLVAAQSALPLPLILTGAFLGCALIGVVLQAAFVERAMTFRDPMVPMLVTFGLAVMIRNGLLEALGADQRGLDVGGLAQARITLVGQSFGLLPLITLGLALAAFAGLATLIFRTRFGREVRAVSDRPEIAAILGVRVKRIHLLVAGLSAGLAALAGVLLAMRASVSPFSGVSHLLIAFEVVVLGGIGRIRGVLIAGLILGLAQVVAQRFDANAGLLYVHLVFFTALVGRAVTGRLA</sequence>
<evidence type="ECO:0000313" key="11">
    <source>
        <dbReference type="Proteomes" id="UP001208938"/>
    </source>
</evidence>
<evidence type="ECO:0000256" key="6">
    <source>
        <dbReference type="ARBA" id="ARBA00022989"/>
    </source>
</evidence>
<dbReference type="EMBL" id="JAPDFL010000002">
    <property type="protein sequence ID" value="MCW1934906.1"/>
    <property type="molecule type" value="Genomic_DNA"/>
</dbReference>
<dbReference type="RefSeq" id="WP_264507793.1">
    <property type="nucleotide sequence ID" value="NZ_JAPDFL010000002.1"/>
</dbReference>
<keyword evidence="11" id="KW-1185">Reference proteome</keyword>
<gene>
    <name evidence="10" type="ORF">OKW52_22300</name>
</gene>
<reference evidence="10 11" key="1">
    <citation type="submission" date="2022-10" db="EMBL/GenBank/DDBJ databases">
        <title>Pararhodobacter sp. nov., isolated from marine algae.</title>
        <authorList>
            <person name="Choi B.J."/>
            <person name="Kim J.M."/>
            <person name="Lee J.K."/>
            <person name="Choi D.G."/>
            <person name="Jeon C.O."/>
        </authorList>
    </citation>
    <scope>NUCLEOTIDE SEQUENCE [LARGE SCALE GENOMIC DNA]</scope>
    <source>
        <strain evidence="10 11">ZQ420</strain>
    </source>
</reference>
<keyword evidence="4 9" id="KW-0812">Transmembrane</keyword>
<keyword evidence="7 9" id="KW-0472">Membrane</keyword>
<comment type="subcellular location">
    <subcellularLocation>
        <location evidence="1">Cell membrane</location>
        <topology evidence="1">Multi-pass membrane protein</topology>
    </subcellularLocation>
</comment>
<feature type="transmembrane region" description="Helical" evidence="9">
    <location>
        <begin position="40"/>
        <end position="57"/>
    </location>
</feature>
<evidence type="ECO:0000256" key="8">
    <source>
        <dbReference type="ARBA" id="ARBA00037998"/>
    </source>
</evidence>
<comment type="caution">
    <text evidence="10">The sequence shown here is derived from an EMBL/GenBank/DDBJ whole genome shotgun (WGS) entry which is preliminary data.</text>
</comment>
<dbReference type="InterPro" id="IPR002229">
    <property type="entry name" value="RhesusRHD"/>
</dbReference>
<feature type="transmembrane region" description="Helical" evidence="9">
    <location>
        <begin position="94"/>
        <end position="111"/>
    </location>
</feature>
<evidence type="ECO:0000256" key="5">
    <source>
        <dbReference type="ARBA" id="ARBA00022970"/>
    </source>
</evidence>
<keyword evidence="2" id="KW-0813">Transport</keyword>
<dbReference type="PANTHER" id="PTHR11795">
    <property type="entry name" value="BRANCHED-CHAIN AMINO ACID TRANSPORT SYSTEM PERMEASE PROTEIN LIVH"/>
    <property type="match status" value="1"/>
</dbReference>
<dbReference type="Pfam" id="PF02653">
    <property type="entry name" value="BPD_transp_2"/>
    <property type="match status" value="1"/>
</dbReference>
<proteinExistence type="inferred from homology"/>
<keyword evidence="5" id="KW-0029">Amino-acid transport</keyword>
<dbReference type="CDD" id="cd06582">
    <property type="entry name" value="TM_PBP1_LivH_like"/>
    <property type="match status" value="1"/>
</dbReference>
<evidence type="ECO:0000313" key="10">
    <source>
        <dbReference type="EMBL" id="MCW1934906.1"/>
    </source>
</evidence>
<keyword evidence="3" id="KW-1003">Cell membrane</keyword>
<dbReference type="PRINTS" id="PR00342">
    <property type="entry name" value="RHESUSRHD"/>
</dbReference>
<evidence type="ECO:0000256" key="1">
    <source>
        <dbReference type="ARBA" id="ARBA00004651"/>
    </source>
</evidence>
<dbReference type="InterPro" id="IPR052157">
    <property type="entry name" value="BCAA_transport_permease"/>
</dbReference>
<name>A0ABT3H532_9RHOB</name>
<protein>
    <submittedName>
        <fullName evidence="10">Branched-chain amino acid ABC transporter permease</fullName>
    </submittedName>
</protein>
<evidence type="ECO:0000256" key="4">
    <source>
        <dbReference type="ARBA" id="ARBA00022692"/>
    </source>
</evidence>
<dbReference type="PANTHER" id="PTHR11795:SF445">
    <property type="entry name" value="AMINO ACID ABC TRANSPORTER PERMEASE PROTEIN"/>
    <property type="match status" value="1"/>
</dbReference>
<evidence type="ECO:0000256" key="9">
    <source>
        <dbReference type="SAM" id="Phobius"/>
    </source>
</evidence>
<keyword evidence="6 9" id="KW-1133">Transmembrane helix</keyword>
<comment type="similarity">
    <text evidence="8">Belongs to the binding-protein-dependent transport system permease family. LivHM subfamily.</text>
</comment>
<dbReference type="Proteomes" id="UP001208938">
    <property type="component" value="Unassembled WGS sequence"/>
</dbReference>
<feature type="transmembrane region" description="Helical" evidence="9">
    <location>
        <begin position="6"/>
        <end position="28"/>
    </location>
</feature>
<feature type="transmembrane region" description="Helical" evidence="9">
    <location>
        <begin position="140"/>
        <end position="161"/>
    </location>
</feature>
<feature type="transmembrane region" description="Helical" evidence="9">
    <location>
        <begin position="264"/>
        <end position="281"/>
    </location>
</feature>
<evidence type="ECO:0000256" key="7">
    <source>
        <dbReference type="ARBA" id="ARBA00023136"/>
    </source>
</evidence>
<dbReference type="InterPro" id="IPR001851">
    <property type="entry name" value="ABC_transp_permease"/>
</dbReference>
<evidence type="ECO:0000256" key="3">
    <source>
        <dbReference type="ARBA" id="ARBA00022475"/>
    </source>
</evidence>
<organism evidence="10 11">
    <name type="scientific">Pararhodobacter zhoushanensis</name>
    <dbReference type="NCBI Taxonomy" id="2479545"/>
    <lineage>
        <taxon>Bacteria</taxon>
        <taxon>Pseudomonadati</taxon>
        <taxon>Pseudomonadota</taxon>
        <taxon>Alphaproteobacteria</taxon>
        <taxon>Rhodobacterales</taxon>
        <taxon>Paracoccaceae</taxon>
        <taxon>Pararhodobacter</taxon>
    </lineage>
</organism>
<accession>A0ABT3H532</accession>
<feature type="transmembrane region" description="Helical" evidence="9">
    <location>
        <begin position="63"/>
        <end position="82"/>
    </location>
</feature>
<evidence type="ECO:0000256" key="2">
    <source>
        <dbReference type="ARBA" id="ARBA00022448"/>
    </source>
</evidence>